<proteinExistence type="inferred from homology"/>
<reference evidence="6" key="1">
    <citation type="journal article" date="2019" name="Int. J. Syst. Evol. Microbiol.">
        <title>The Global Catalogue of Microorganisms (GCM) 10K type strain sequencing project: providing services to taxonomists for standard genome sequencing and annotation.</title>
        <authorList>
            <consortium name="The Broad Institute Genomics Platform"/>
            <consortium name="The Broad Institute Genome Sequencing Center for Infectious Disease"/>
            <person name="Wu L."/>
            <person name="Ma J."/>
        </authorList>
    </citation>
    <scope>NUCLEOTIDE SEQUENCE [LARGE SCALE GENOMIC DNA]</scope>
    <source>
        <strain evidence="6">CCUG 56029</strain>
    </source>
</reference>
<evidence type="ECO:0000313" key="6">
    <source>
        <dbReference type="Proteomes" id="UP001595998"/>
    </source>
</evidence>
<dbReference type="GO" id="GO:0008168">
    <property type="term" value="F:methyltransferase activity"/>
    <property type="evidence" value="ECO:0007669"/>
    <property type="project" value="UniProtKB-KW"/>
</dbReference>
<keyword evidence="6" id="KW-1185">Reference proteome</keyword>
<dbReference type="EC" id="2.1.1.-" evidence="5"/>
<dbReference type="PANTHER" id="PTHR44942">
    <property type="entry name" value="METHYLTRANSF_11 DOMAIN-CONTAINING PROTEIN"/>
    <property type="match status" value="1"/>
</dbReference>
<comment type="caution">
    <text evidence="5">The sequence shown here is derived from an EMBL/GenBank/DDBJ whole genome shotgun (WGS) entry which is preliminary data.</text>
</comment>
<dbReference type="RefSeq" id="WP_380037374.1">
    <property type="nucleotide sequence ID" value="NZ_JBHSEH010000005.1"/>
</dbReference>
<dbReference type="Gene3D" id="3.40.50.150">
    <property type="entry name" value="Vaccinia Virus protein VP39"/>
    <property type="match status" value="1"/>
</dbReference>
<dbReference type="Pfam" id="PF08241">
    <property type="entry name" value="Methyltransf_11"/>
    <property type="match status" value="1"/>
</dbReference>
<evidence type="ECO:0000313" key="5">
    <source>
        <dbReference type="EMBL" id="MFC4425711.1"/>
    </source>
</evidence>
<organism evidence="5 6">
    <name type="scientific">Deinococcus navajonensis</name>
    <dbReference type="NCBI Taxonomy" id="309884"/>
    <lineage>
        <taxon>Bacteria</taxon>
        <taxon>Thermotogati</taxon>
        <taxon>Deinococcota</taxon>
        <taxon>Deinococci</taxon>
        <taxon>Deinococcales</taxon>
        <taxon>Deinococcaceae</taxon>
        <taxon>Deinococcus</taxon>
    </lineage>
</organism>
<keyword evidence="2 5" id="KW-0489">Methyltransferase</keyword>
<dbReference type="InterPro" id="IPR029063">
    <property type="entry name" value="SAM-dependent_MTases_sf"/>
</dbReference>
<sequence length="252" mass="26827">MSHADRFLGRAEVYAAARPGYPGALGAWLRDLGLLGTGVADLGAGTGLFTRLLLEYGATVTAVEPNADMRAQLLRALNSLVQAGQLKVQAGTSEATGLAAGSVGLVTAAQAAHWFDPRPTVRELRRILRPGGRVVLVWNDWRGVDEPFNRAYGDVVRRHSAPDTPEGITRSPDAELAILLPGGLEHHTFENPLRLSRERLQALAGSISYLPAPGAPGAASMARDLDVLFDTHAADGTVVLTYHTHAYLGQLD</sequence>
<dbReference type="CDD" id="cd02440">
    <property type="entry name" value="AdoMet_MTases"/>
    <property type="match status" value="1"/>
</dbReference>
<name>A0ABV8XLN1_9DEIO</name>
<protein>
    <submittedName>
        <fullName evidence="5">Class I SAM-dependent methyltransferase</fullName>
        <ecNumber evidence="5">2.1.1.-</ecNumber>
    </submittedName>
</protein>
<evidence type="ECO:0000256" key="2">
    <source>
        <dbReference type="ARBA" id="ARBA00022603"/>
    </source>
</evidence>
<evidence type="ECO:0000256" key="3">
    <source>
        <dbReference type="ARBA" id="ARBA00022679"/>
    </source>
</evidence>
<dbReference type="EMBL" id="JBHSEH010000005">
    <property type="protein sequence ID" value="MFC4425711.1"/>
    <property type="molecule type" value="Genomic_DNA"/>
</dbReference>
<dbReference type="Proteomes" id="UP001595998">
    <property type="component" value="Unassembled WGS sequence"/>
</dbReference>
<gene>
    <name evidence="5" type="ORF">ACFOZ9_05765</name>
</gene>
<dbReference type="SUPFAM" id="SSF53335">
    <property type="entry name" value="S-adenosyl-L-methionine-dependent methyltransferases"/>
    <property type="match status" value="1"/>
</dbReference>
<dbReference type="PANTHER" id="PTHR44942:SF4">
    <property type="entry name" value="METHYLTRANSFERASE TYPE 11 DOMAIN-CONTAINING PROTEIN"/>
    <property type="match status" value="1"/>
</dbReference>
<dbReference type="InterPro" id="IPR051052">
    <property type="entry name" value="Diverse_substrate_MTase"/>
</dbReference>
<feature type="domain" description="Methyltransferase type 11" evidence="4">
    <location>
        <begin position="41"/>
        <end position="136"/>
    </location>
</feature>
<dbReference type="InterPro" id="IPR013216">
    <property type="entry name" value="Methyltransf_11"/>
</dbReference>
<accession>A0ABV8XLN1</accession>
<evidence type="ECO:0000256" key="1">
    <source>
        <dbReference type="ARBA" id="ARBA00008361"/>
    </source>
</evidence>
<keyword evidence="3 5" id="KW-0808">Transferase</keyword>
<evidence type="ECO:0000259" key="4">
    <source>
        <dbReference type="Pfam" id="PF08241"/>
    </source>
</evidence>
<comment type="similarity">
    <text evidence="1">Belongs to the methyltransferase superfamily.</text>
</comment>
<dbReference type="GO" id="GO:0032259">
    <property type="term" value="P:methylation"/>
    <property type="evidence" value="ECO:0007669"/>
    <property type="project" value="UniProtKB-KW"/>
</dbReference>